<feature type="domain" description="FMP27/BLTP2/Hobbit GFWDK motif-containing RBG unit" evidence="2">
    <location>
        <begin position="965"/>
        <end position="1110"/>
    </location>
</feature>
<protein>
    <recommendedName>
        <fullName evidence="7">FMP27 GFWDK domain-containing protein</fullName>
    </recommendedName>
</protein>
<organism evidence="5 6">
    <name type="scientific">Rhizopus microsporus ATCC 52813</name>
    <dbReference type="NCBI Taxonomy" id="1340429"/>
    <lineage>
        <taxon>Eukaryota</taxon>
        <taxon>Fungi</taxon>
        <taxon>Fungi incertae sedis</taxon>
        <taxon>Mucoromycota</taxon>
        <taxon>Mucoromycotina</taxon>
        <taxon>Mucoromycetes</taxon>
        <taxon>Mucorales</taxon>
        <taxon>Mucorineae</taxon>
        <taxon>Rhizopodaceae</taxon>
        <taxon>Rhizopus</taxon>
    </lineage>
</organism>
<gene>
    <name evidence="5" type="ORF">RHIMIDRAFT_311750</name>
</gene>
<feature type="compositionally biased region" description="Basic and acidic residues" evidence="1">
    <location>
        <begin position="803"/>
        <end position="816"/>
    </location>
</feature>
<dbReference type="STRING" id="1340429.A0A2G4T059"/>
<name>A0A2G4T059_RHIZD</name>
<evidence type="ECO:0000259" key="2">
    <source>
        <dbReference type="SMART" id="SM01214"/>
    </source>
</evidence>
<dbReference type="SMART" id="SM01214">
    <property type="entry name" value="Fmp27_GFWDK"/>
    <property type="match status" value="1"/>
</dbReference>
<dbReference type="Pfam" id="PF10344">
    <property type="entry name" value="Hobbit"/>
    <property type="match status" value="1"/>
</dbReference>
<feature type="domain" description="FMP27 WPPW motif-containing RBG unit" evidence="4">
    <location>
        <begin position="1367"/>
        <end position="1855"/>
    </location>
</feature>
<dbReference type="InterPro" id="IPR019449">
    <property type="entry name" value="FMP27_WPPW_RBG"/>
</dbReference>
<dbReference type="SMART" id="SM01215">
    <property type="entry name" value="Fmp27_SW"/>
    <property type="match status" value="1"/>
</dbReference>
<dbReference type="InterPro" id="IPR019441">
    <property type="entry name" value="FMP27/BLTP2/Hobbit_GFWDK_RBG"/>
</dbReference>
<feature type="region of interest" description="Disordered" evidence="1">
    <location>
        <begin position="2177"/>
        <end position="2225"/>
    </location>
</feature>
<dbReference type="RefSeq" id="XP_023468123.1">
    <property type="nucleotide sequence ID" value="XM_023614756.1"/>
</dbReference>
<dbReference type="Proteomes" id="UP000242254">
    <property type="component" value="Unassembled WGS sequence"/>
</dbReference>
<accession>A0A2G4T059</accession>
<feature type="domain" description="FMP27 SW motif-containing RBG unit" evidence="3">
    <location>
        <begin position="830"/>
        <end position="947"/>
    </location>
</feature>
<keyword evidence="6" id="KW-1185">Reference proteome</keyword>
<dbReference type="SMART" id="SM01216">
    <property type="entry name" value="Fmp27_WPPW"/>
    <property type="match status" value="1"/>
</dbReference>
<dbReference type="PANTHER" id="PTHR15678:SF6">
    <property type="entry name" value="BRIDGE-LIKE LIPID TRANSFER PROTEIN FAMILY MEMBER 2"/>
    <property type="match status" value="1"/>
</dbReference>
<dbReference type="InterPro" id="IPR045167">
    <property type="entry name" value="Hobbit"/>
</dbReference>
<evidence type="ECO:0000313" key="5">
    <source>
        <dbReference type="EMBL" id="PHZ14415.1"/>
    </source>
</evidence>
<dbReference type="EMBL" id="KZ303845">
    <property type="protein sequence ID" value="PHZ14415.1"/>
    <property type="molecule type" value="Genomic_DNA"/>
</dbReference>
<evidence type="ECO:0008006" key="7">
    <source>
        <dbReference type="Google" id="ProtNLM"/>
    </source>
</evidence>
<evidence type="ECO:0000313" key="6">
    <source>
        <dbReference type="Proteomes" id="UP000242254"/>
    </source>
</evidence>
<feature type="compositionally biased region" description="Basic and acidic residues" evidence="1">
    <location>
        <begin position="2415"/>
        <end position="2424"/>
    </location>
</feature>
<dbReference type="PANTHER" id="PTHR15678">
    <property type="entry name" value="ANTIGEN MLAA-22-RELATED"/>
    <property type="match status" value="1"/>
</dbReference>
<feature type="region of interest" description="Disordered" evidence="1">
    <location>
        <begin position="803"/>
        <end position="827"/>
    </location>
</feature>
<evidence type="ECO:0000259" key="4">
    <source>
        <dbReference type="SMART" id="SM01216"/>
    </source>
</evidence>
<reference evidence="5 6" key="1">
    <citation type="journal article" date="2016" name="Proc. Natl. Acad. Sci. U.S.A.">
        <title>Lipid metabolic changes in an early divergent fungus govern the establishment of a mutualistic symbiosis with endobacteria.</title>
        <authorList>
            <person name="Lastovetsky O.A."/>
            <person name="Gaspar M.L."/>
            <person name="Mondo S.J."/>
            <person name="LaButti K.M."/>
            <person name="Sandor L."/>
            <person name="Grigoriev I.V."/>
            <person name="Henry S.A."/>
            <person name="Pawlowska T.E."/>
        </authorList>
    </citation>
    <scope>NUCLEOTIDE SEQUENCE [LARGE SCALE GENOMIC DNA]</scope>
    <source>
        <strain evidence="5 6">ATCC 52813</strain>
    </source>
</reference>
<dbReference type="InterPro" id="IPR019415">
    <property type="entry name" value="FMP27_SW_RBG"/>
</dbReference>
<feature type="region of interest" description="Disordered" evidence="1">
    <location>
        <begin position="2377"/>
        <end position="2424"/>
    </location>
</feature>
<evidence type="ECO:0000259" key="3">
    <source>
        <dbReference type="SMART" id="SM01215"/>
    </source>
</evidence>
<dbReference type="GeneID" id="35445745"/>
<proteinExistence type="predicted"/>
<evidence type="ECO:0000256" key="1">
    <source>
        <dbReference type="SAM" id="MobiDB-lite"/>
    </source>
</evidence>
<feature type="compositionally biased region" description="Low complexity" evidence="1">
    <location>
        <begin position="2377"/>
        <end position="2397"/>
    </location>
</feature>
<sequence length="2463" mass="283202">MVINLCLFIIFLFLFIYLNRSLLFNQLQIKEFKIYFHHGLVIELRHVYLTIVNSSNSSSSHRTSKLKMYLFKWISKLPIIIYVQSLSIHYNHFILYCDNLHLVNQQLDSSKIQLFHHQSHLIDLSKLSVDRSLLFNLDQLIVYGHHLSKLKHDQEKQDETKDYSLFKSVRVTVRSVKLIHPDYCSVDMHSIQFSFYPSLQLSVSNIEWNALLDQRSFCLISMTHFQIHSNLHQAFKSLTIMTQSPNIDLDLLRVFVSRLPSSNSSSKRQFILPMFTASLVMYSPRITCSLLSNRQGYMTANDLIWRLTAECPVYSSLLDAHFAQEEYQWLHHRDFFKRNTAAQDKKWTSLIQRLPLIEYSNTLKLMTKVVLHKFSIGYHINEAKKQCVSIKRAALTVKTKLDTSKGPQTLLSLTQQPIQADAVIERPVIYLYNNQDDADASAVWISVLAQEEQSMSPPWLEPLRQHVTFCLELSNLSVSLSFMDLGKTANGPLPPRGFIDNTPSETISAQVALHAHSMALVFNSSKTLLHLCALSIEQTSHVISSEQPDPQLILWISELHVSRYRTLVPLQVVAHIKKYGICYSVNNHYVCLLIARSLSRFLSSLTTRTGPATPQEQRDVQLEIYIDRGDVRLNLASTADLYLRMDQVSSVLSPNGGFTAIVDNLAILGISCDNNGWNPLVELDSCELTLDAHSPVGLVLKKIFLRVPYQYILADILDCLICHIKAVKDLHARILNNSGNHFTYFGPATNNVPIQIQPVKIKSNVFLIHFDDDPFEARLQTIFRCGLVEQEKRQAYREAFEKKINGTPQDEAKEQDYQGNDPTTEREIQDAGDDLSRHFSKLWIKNIDRAISTQASFYETMYIAQDYRHPFNADTLDSALDQEVRGQEAFASWFQIDILPRPLFPPLVNFSAENACIEINLPKFSLDDTRAFAHDLGGGISSNFSLLIPFHLSLKAGRTWVKIRDYPVPLLYVPPSSDGNPVSWTLEGDYIAADEAGDSRGSQVIHVPILPSGYTLSAVRTASPLKFYSVIDYTVTTDGMSIIGWSNSYKPAIQDIIRVLDTLTAAPVDPSPNLGWWDKIRFIYHSRIKIKFLSGDLAFAIKGTRNPYELNGHGAGMAKVWSKDVMWLVGYQNPQREFMQIISQEYTFGVPNLANDFIPQLPDTLTMNNRANHNERFLKVVLKLSGGIKMGIGMLFERSSCDRSTCIGHDALHPIERCRTSAFIPHHQVTFKSPQYVATHEVMDTHDSYHGFRSNFIHLSFSIVQLEDLDSHVPDDAQLYGSSRPHNAMYLSQCFIEYFSAWYDLFGGPLSLPVRQGPFWTDKTERTKGYGDHLDTVKYKIVLNSLSVGFFCSEEESYLRNGKRSLGLKAHARDFVVDLHSQRELLKHQDTVKVERVFHEAKLQMSDIDLRAVKASNSQKAKNHRNSLFYMDAPLQDIYSCKWIDPGDYILLDPLSTASNKPVYLNVEVYPFLFSPLFYFVKQHDEDGINKREYLRMTHDCTINDKIDAYEFQKAYLNRRAVELDNLIEEYDQQLDTVIQALDTCGYKEYPELKNQHSTLSSKIDYLRNKRYILHNYIGQVIFESEFNNEGSSFIHTTTSSVIFRDELSRWETLMGHFKNRCFIHNPQIIWNDSIRDIVIYWNELKSSRSVQAYNLSARCLQYLSGLANSVDEQQRWKPDVPDSVDNRATEEMAKELLQKLLSERETNFVAYNEIEEAKREEKNHDGIYAFDNLNDDPDYQYNSIPEYYEMRSKFVVEMIHPQVILQSERGLDHLALVTNQRMQIKSFEILDNSDDSAEKNIKLVKNRCIMGLNNAQLFIASRLGSNEELDLIQHIYGNNNPKKHWAAWIQPEQLWQYQDLKYFENFQRIASQLSGAIQLDSYNPLRIKANKYLSSRYNPFEDRSNTVQLHFPQLKLAANSLQSHVLYYTISNLVLGRSLISGKKKRMELFQEIMLAAERSDLAQSIKQVAVLQAQSRFLINMHKRFLNELPNLDDEAIQQYQVNKKKAFDSLERLYLVVEAIKSIQTFRQDNHLKESGTAMKLNFTADEIVWEALMVEKGKETSLCKWTLQDIKYSFIRKPTGSSRHMIEVDRMQIINTTESPVFVHVLDAHVDQKTSSRDKILRGVLDTLPPVGGIPIIQQLEVHVAPLHLQISMAFGTALKDYFFPRITVVEPEKDNRDDDDEEEDTQSMTDGEMDENEESISIRPKLSRHSSSRYTSSRFSLKTESSRTSIEMLAKMMKDALQGKPKLKQDELAIMKNRSSTNRTFIYVKISGAKHCISLRGPSRNTLYNIYNFSFKQPSIEYRNKTWSVAKMVEEIQKQFLHAILRHSPAMIKKKLLSNRKDNSRKSLETDREEHVELTNMMSDSLIGSIRSTKSSEYSSSDKQARSSKSVSIYTSEEENEDIKSLYSDPEDHLSNEHKNVDKQMAAIYLEKFKPFDDIVEKGQLLFGKSYNGPNPVN</sequence>
<feature type="compositionally biased region" description="Acidic residues" evidence="1">
    <location>
        <begin position="2182"/>
        <end position="2203"/>
    </location>
</feature>